<evidence type="ECO:0000313" key="5">
    <source>
        <dbReference type="Proteomes" id="UP001356427"/>
    </source>
</evidence>
<dbReference type="EMBL" id="JAGTTL010000014">
    <property type="protein sequence ID" value="KAK6313336.1"/>
    <property type="molecule type" value="Genomic_DNA"/>
</dbReference>
<name>A0AAN8M7B6_9TELE</name>
<dbReference type="Pfam" id="PF00400">
    <property type="entry name" value="WD40"/>
    <property type="match status" value="2"/>
</dbReference>
<evidence type="ECO:0008006" key="6">
    <source>
        <dbReference type="Google" id="ProtNLM"/>
    </source>
</evidence>
<dbReference type="Proteomes" id="UP001356427">
    <property type="component" value="Unassembled WGS sequence"/>
</dbReference>
<dbReference type="SMART" id="SM00320">
    <property type="entry name" value="WD40"/>
    <property type="match status" value="6"/>
</dbReference>
<keyword evidence="1 3" id="KW-0853">WD repeat</keyword>
<dbReference type="InterPro" id="IPR001680">
    <property type="entry name" value="WD40_rpt"/>
</dbReference>
<organism evidence="4 5">
    <name type="scientific">Coregonus suidteri</name>
    <dbReference type="NCBI Taxonomy" id="861788"/>
    <lineage>
        <taxon>Eukaryota</taxon>
        <taxon>Metazoa</taxon>
        <taxon>Chordata</taxon>
        <taxon>Craniata</taxon>
        <taxon>Vertebrata</taxon>
        <taxon>Euteleostomi</taxon>
        <taxon>Actinopterygii</taxon>
        <taxon>Neopterygii</taxon>
        <taxon>Teleostei</taxon>
        <taxon>Protacanthopterygii</taxon>
        <taxon>Salmoniformes</taxon>
        <taxon>Salmonidae</taxon>
        <taxon>Coregoninae</taxon>
        <taxon>Coregonus</taxon>
    </lineage>
</organism>
<proteinExistence type="predicted"/>
<dbReference type="Gene3D" id="2.130.10.10">
    <property type="entry name" value="YVTN repeat-like/Quinoprotein amine dehydrogenase"/>
    <property type="match status" value="2"/>
</dbReference>
<gene>
    <name evidence="4" type="ORF">J4Q44_G00166830</name>
</gene>
<dbReference type="SUPFAM" id="SSF50978">
    <property type="entry name" value="WD40 repeat-like"/>
    <property type="match status" value="1"/>
</dbReference>
<dbReference type="PROSITE" id="PS50082">
    <property type="entry name" value="WD_REPEATS_2"/>
    <property type="match status" value="2"/>
</dbReference>
<dbReference type="PANTHER" id="PTHR19854:SF1">
    <property type="entry name" value="GUANINE NUCLEOTIDE-BINDING PROTEIN SUBUNIT BETA-LIKE PROTEIN 1"/>
    <property type="match status" value="1"/>
</dbReference>
<dbReference type="PROSITE" id="PS50294">
    <property type="entry name" value="WD_REPEATS_REGION"/>
    <property type="match status" value="1"/>
</dbReference>
<keyword evidence="5" id="KW-1185">Reference proteome</keyword>
<evidence type="ECO:0000256" key="1">
    <source>
        <dbReference type="ARBA" id="ARBA00022574"/>
    </source>
</evidence>
<dbReference type="InterPro" id="IPR036322">
    <property type="entry name" value="WD40_repeat_dom_sf"/>
</dbReference>
<comment type="caution">
    <text evidence="4">The sequence shown here is derived from an EMBL/GenBank/DDBJ whole genome shotgun (WGS) entry which is preliminary data.</text>
</comment>
<accession>A0AAN8M7B6</accession>
<dbReference type="PANTHER" id="PTHR19854">
    <property type="entry name" value="TRANSDUCIN BETA-LIKE 3"/>
    <property type="match status" value="1"/>
</dbReference>
<dbReference type="InterPro" id="IPR015943">
    <property type="entry name" value="WD40/YVTN_repeat-like_dom_sf"/>
</dbReference>
<evidence type="ECO:0000256" key="3">
    <source>
        <dbReference type="PROSITE-ProRule" id="PRU00221"/>
    </source>
</evidence>
<reference evidence="4 5" key="1">
    <citation type="submission" date="2021-04" db="EMBL/GenBank/DDBJ databases">
        <authorList>
            <person name="De Guttry C."/>
            <person name="Zahm M."/>
            <person name="Klopp C."/>
            <person name="Cabau C."/>
            <person name="Louis A."/>
            <person name="Berthelot C."/>
            <person name="Parey E."/>
            <person name="Roest Crollius H."/>
            <person name="Montfort J."/>
            <person name="Robinson-Rechavi M."/>
            <person name="Bucao C."/>
            <person name="Bouchez O."/>
            <person name="Gislard M."/>
            <person name="Lluch J."/>
            <person name="Milhes M."/>
            <person name="Lampietro C."/>
            <person name="Lopez Roques C."/>
            <person name="Donnadieu C."/>
            <person name="Braasch I."/>
            <person name="Desvignes T."/>
            <person name="Postlethwait J."/>
            <person name="Bobe J."/>
            <person name="Wedekind C."/>
            <person name="Guiguen Y."/>
        </authorList>
    </citation>
    <scope>NUCLEOTIDE SEQUENCE [LARGE SCALE GENOMIC DNA]</scope>
    <source>
        <strain evidence="4">Cs_M1</strain>
        <tissue evidence="4">Blood</tissue>
    </source>
</reference>
<feature type="repeat" description="WD" evidence="3">
    <location>
        <begin position="170"/>
        <end position="195"/>
    </location>
</feature>
<sequence length="380" mass="41952">MARPAPAPLYTLRGAGSPLNALHFSCCEGDPPLLFSGSGQGSVHVWNLTTRRAERVLEGHSGASVIWLNTLHSKDTLISQGRDMRVCLWDLAEGRSDVTDTLWTGSVGFCRCSLLETGPGRWLLAHPGEAMEEVKIIDLPSKSPVCSLIPQAKLGMVMCIKLWQPDSSPGPLLLAGYEDGSLVLWDVSQRSVLSSAAAHPEPVMCLDFDPARQRGISGSSEKSLASWMLDGQHRLQLQQPVALVNPGISQLCIRGDRKIVASAGWDHRVRVFGWKKLRSLAVLQHHTDMVISLAFSDQQDPRNRLLAAGSKDQRISLWSIYNQGSDSDTGFSLRHAHSPLKHERADSRRAAQVRDYWPHIKAKHCKDKHSWVDLTEESST</sequence>
<dbReference type="AlphaFoldDB" id="A0AAN8M7B6"/>
<feature type="repeat" description="WD" evidence="3">
    <location>
        <begin position="283"/>
        <end position="320"/>
    </location>
</feature>
<evidence type="ECO:0000313" key="4">
    <source>
        <dbReference type="EMBL" id="KAK6313336.1"/>
    </source>
</evidence>
<protein>
    <recommendedName>
        <fullName evidence="6">Guanine nucleotide-binding protein subunit beta-like protein 1</fullName>
    </recommendedName>
</protein>
<evidence type="ECO:0000256" key="2">
    <source>
        <dbReference type="ARBA" id="ARBA00022737"/>
    </source>
</evidence>
<keyword evidence="2" id="KW-0677">Repeat</keyword>